<organism evidence="1 2">
    <name type="scientific">Cutibacterium granulosum TM11</name>
    <dbReference type="NCBI Taxonomy" id="1292373"/>
    <lineage>
        <taxon>Bacteria</taxon>
        <taxon>Bacillati</taxon>
        <taxon>Actinomycetota</taxon>
        <taxon>Actinomycetes</taxon>
        <taxon>Propionibacteriales</taxon>
        <taxon>Propionibacteriaceae</taxon>
        <taxon>Cutibacterium</taxon>
    </lineage>
</organism>
<reference evidence="1 2" key="1">
    <citation type="journal article" date="2013" name="BMC Genomics">
        <title>Comparative genomics reveals distinct host-interacting traits of three major human-associated propionibacteria.</title>
        <authorList>
            <person name="Mak T.N."/>
            <person name="Schmid M."/>
            <person name="Brzuszkiewicz E."/>
            <person name="Zeng G."/>
            <person name="Meyer R."/>
            <person name="Sfanos K.S."/>
            <person name="Brinkmann V."/>
            <person name="Meyer T.F."/>
            <person name="Bruggemann H."/>
        </authorList>
    </citation>
    <scope>NUCLEOTIDE SEQUENCE [LARGE SCALE GENOMIC DNA]</scope>
    <source>
        <strain evidence="1 2">TM11</strain>
    </source>
</reference>
<accession>A0ACB4UN08</accession>
<keyword evidence="2" id="KW-1185">Reference proteome</keyword>
<dbReference type="EMBL" id="AOST01000058">
    <property type="protein sequence ID" value="ERF64811.1"/>
    <property type="molecule type" value="Genomic_DNA"/>
</dbReference>
<proteinExistence type="predicted"/>
<gene>
    <name evidence="1" type="ORF">H640_06562</name>
</gene>
<dbReference type="Proteomes" id="UP000053711">
    <property type="component" value="Unassembled WGS sequence"/>
</dbReference>
<sequence>MSMPQGHRDVTNEPSWGWKAGNDMAQPGRRTVLSLLAASAAATACAPRARDRSASGEDHRVRVWHELPPNEQARSMTQMAFDFGRRRPASAITIHESMVGPGYLAQLRKAIDTADAPSLAQLPDILVPQFAQEGILGDVTGFAEQYRDIFDRGPMSHITYLDRIQGLPLDSSPLVLFYDVEAWDSAGVAVPTTWDDLLKVGTTLARRGRYITDFPVNDIAWFAAICDATGTPWFRVADDGDWQINIDSAQVAALALTWQKLVRDAGLPLSHGFATPQIAQLLGSGALVGHIGAPRDIPALVSGLSRRPSSRQHDWAVAQLPNPTGQSERIVSYGGSSWAVFKDCPSVTDALAFAATCSRNAELLVPRGLMPATNVDKLVTPQAWQFVGSDVVAQLSDLGARITRDSARSPAWQATCEAFAPITRAWTGNAPVSTMLPAVADAAARQTERYGLRVR</sequence>
<name>A0ACB4UN08_9ACTN</name>
<protein>
    <submittedName>
        <fullName evidence="1">Sugar ABC transporter substrate-binding protein</fullName>
    </submittedName>
</protein>
<evidence type="ECO:0000313" key="1">
    <source>
        <dbReference type="EMBL" id="ERF64811.1"/>
    </source>
</evidence>
<comment type="caution">
    <text evidence="1">The sequence shown here is derived from an EMBL/GenBank/DDBJ whole genome shotgun (WGS) entry which is preliminary data.</text>
</comment>
<evidence type="ECO:0000313" key="2">
    <source>
        <dbReference type="Proteomes" id="UP000053711"/>
    </source>
</evidence>